<evidence type="ECO:0000313" key="1">
    <source>
        <dbReference type="EMBL" id="TFK70151.1"/>
    </source>
</evidence>
<keyword evidence="2" id="KW-1185">Reference proteome</keyword>
<reference evidence="1 2" key="1">
    <citation type="journal article" date="2019" name="Nat. Ecol. Evol.">
        <title>Megaphylogeny resolves global patterns of mushroom evolution.</title>
        <authorList>
            <person name="Varga T."/>
            <person name="Krizsan K."/>
            <person name="Foldi C."/>
            <person name="Dima B."/>
            <person name="Sanchez-Garcia M."/>
            <person name="Sanchez-Ramirez S."/>
            <person name="Szollosi G.J."/>
            <person name="Szarkandi J.G."/>
            <person name="Papp V."/>
            <person name="Albert L."/>
            <person name="Andreopoulos W."/>
            <person name="Angelini C."/>
            <person name="Antonin V."/>
            <person name="Barry K.W."/>
            <person name="Bougher N.L."/>
            <person name="Buchanan P."/>
            <person name="Buyck B."/>
            <person name="Bense V."/>
            <person name="Catcheside P."/>
            <person name="Chovatia M."/>
            <person name="Cooper J."/>
            <person name="Damon W."/>
            <person name="Desjardin D."/>
            <person name="Finy P."/>
            <person name="Geml J."/>
            <person name="Haridas S."/>
            <person name="Hughes K."/>
            <person name="Justo A."/>
            <person name="Karasinski D."/>
            <person name="Kautmanova I."/>
            <person name="Kiss B."/>
            <person name="Kocsube S."/>
            <person name="Kotiranta H."/>
            <person name="LaButti K.M."/>
            <person name="Lechner B.E."/>
            <person name="Liimatainen K."/>
            <person name="Lipzen A."/>
            <person name="Lukacs Z."/>
            <person name="Mihaltcheva S."/>
            <person name="Morgado L.N."/>
            <person name="Niskanen T."/>
            <person name="Noordeloos M.E."/>
            <person name="Ohm R.A."/>
            <person name="Ortiz-Santana B."/>
            <person name="Ovrebo C."/>
            <person name="Racz N."/>
            <person name="Riley R."/>
            <person name="Savchenko A."/>
            <person name="Shiryaev A."/>
            <person name="Soop K."/>
            <person name="Spirin V."/>
            <person name="Szebenyi C."/>
            <person name="Tomsovsky M."/>
            <person name="Tulloss R.E."/>
            <person name="Uehling J."/>
            <person name="Grigoriev I.V."/>
            <person name="Vagvolgyi C."/>
            <person name="Papp T."/>
            <person name="Martin F.M."/>
            <person name="Miettinen O."/>
            <person name="Hibbett D.S."/>
            <person name="Nagy L.G."/>
        </authorList>
    </citation>
    <scope>NUCLEOTIDE SEQUENCE [LARGE SCALE GENOMIC DNA]</scope>
    <source>
        <strain evidence="1 2">NL-1719</strain>
    </source>
</reference>
<name>A0ACD3AX02_9AGAR</name>
<protein>
    <submittedName>
        <fullName evidence="1">Uncharacterized protein</fullName>
    </submittedName>
</protein>
<dbReference type="Proteomes" id="UP000308600">
    <property type="component" value="Unassembled WGS sequence"/>
</dbReference>
<accession>A0ACD3AX02</accession>
<proteinExistence type="predicted"/>
<gene>
    <name evidence="1" type="ORF">BDN72DRAFT_839463</name>
</gene>
<dbReference type="EMBL" id="ML208318">
    <property type="protein sequence ID" value="TFK70151.1"/>
    <property type="molecule type" value="Genomic_DNA"/>
</dbReference>
<organism evidence="1 2">
    <name type="scientific">Pluteus cervinus</name>
    <dbReference type="NCBI Taxonomy" id="181527"/>
    <lineage>
        <taxon>Eukaryota</taxon>
        <taxon>Fungi</taxon>
        <taxon>Dikarya</taxon>
        <taxon>Basidiomycota</taxon>
        <taxon>Agaricomycotina</taxon>
        <taxon>Agaricomycetes</taxon>
        <taxon>Agaricomycetidae</taxon>
        <taxon>Agaricales</taxon>
        <taxon>Pluteineae</taxon>
        <taxon>Pluteaceae</taxon>
        <taxon>Pluteus</taxon>
    </lineage>
</organism>
<sequence>MPEIPPEIVKLFIYHLGGMEQRQTHLKNCCLVSHTWRSIAQPLLFSVINLRPHSEATESFARIVTQFPKLIGYVDFFGISGRICDPCEAAIDVAHIVATRNPRALEVGWTIHEISRRARLYPSYLAVLPGLLASTRLTFLHLHRIRDFPATLFRHCAVLKELVLESCSFSQMGQPASPPLIAMTRQKLHSLTLRAGRFSVDETCILEWFTQPYCTLDLSELKMFVNSSMPFNDASPVICQFIRTFGQSFEAISIDPVHVYLARRPATRSIPFPVEQLRKLESLTILMLLAVSSRTHLLSWTVNLLYNLPEPNHLTRLVFDCLFYSPGGTRRDVEIGEWEEIDKILCLPAFANLKSLVIICDNEKDDVLYERLKVNLLSLLPRCIADPRKVVSIERRTRLQYFLDV</sequence>
<evidence type="ECO:0000313" key="2">
    <source>
        <dbReference type="Proteomes" id="UP000308600"/>
    </source>
</evidence>